<proteinExistence type="predicted"/>
<reference evidence="2" key="1">
    <citation type="submission" date="2020-08" db="EMBL/GenBank/DDBJ databases">
        <title>Ramlibacter sp. GTP1 16S ribosomal RNA gene genome sequencing and assembly.</title>
        <authorList>
            <person name="Kang M."/>
        </authorList>
    </citation>
    <scope>NUCLEOTIDE SEQUENCE</scope>
    <source>
        <strain evidence="2">GTP1</strain>
    </source>
</reference>
<dbReference type="AlphaFoldDB" id="A0A923S6L8"/>
<name>A0A923S6L8_9BURK</name>
<dbReference type="InterPro" id="IPR028098">
    <property type="entry name" value="Glyco_trans_4-like_N"/>
</dbReference>
<evidence type="ECO:0000313" key="2">
    <source>
        <dbReference type="EMBL" id="MBC5766282.1"/>
    </source>
</evidence>
<feature type="domain" description="Glycosyltransferase subfamily 4-like N-terminal" evidence="1">
    <location>
        <begin position="16"/>
        <end position="166"/>
    </location>
</feature>
<gene>
    <name evidence="2" type="ORF">H8R02_17575</name>
</gene>
<sequence length="383" mass="41329">MDSLHILVAAHHDWFSGAQVALVNLIGHLRALGHRVTVLCPRGEGSAASWYEQAGLPFFVWDLPWAVHDPPAAVAAIEGTGLDQAAAAMAAQSVDLVISNTLVQLHPAMLAARMGVPHITWAHELLGGDAGLKPRTVPFDYYIAGLASLSDHMLCCSQAVRAEVQAASPATSTSVLFPYMAPDLPAPALEVPREGPIGLVFVGDLTARKNPRFAVQVLEALCRRGHDAVLDFYGVPRDESRAVAEQVERSGVVDRVAFHGFVDRWRDRIRGRPIHLVASTCEPFGLTLPECMAAGVPVVASASGGPSELLPAQWLYRVGDLDEAVHAVETIARSHEASARHARSLHDRCTGLQRGVQQETVQAALRTAFSRFRPKETTALLFR</sequence>
<dbReference type="EMBL" id="JACORU010000006">
    <property type="protein sequence ID" value="MBC5766282.1"/>
    <property type="molecule type" value="Genomic_DNA"/>
</dbReference>
<comment type="caution">
    <text evidence="2">The sequence shown here is derived from an EMBL/GenBank/DDBJ whole genome shotgun (WGS) entry which is preliminary data.</text>
</comment>
<dbReference type="Proteomes" id="UP000596827">
    <property type="component" value="Unassembled WGS sequence"/>
</dbReference>
<dbReference type="PANTHER" id="PTHR45947:SF13">
    <property type="entry name" value="TRANSFERASE"/>
    <property type="match status" value="1"/>
</dbReference>
<dbReference type="PANTHER" id="PTHR45947">
    <property type="entry name" value="SULFOQUINOVOSYL TRANSFERASE SQD2"/>
    <property type="match status" value="1"/>
</dbReference>
<accession>A0A923S6L8</accession>
<evidence type="ECO:0000259" key="1">
    <source>
        <dbReference type="Pfam" id="PF13439"/>
    </source>
</evidence>
<organism evidence="2 3">
    <name type="scientific">Ramlibacter albus</name>
    <dbReference type="NCBI Taxonomy" id="2079448"/>
    <lineage>
        <taxon>Bacteria</taxon>
        <taxon>Pseudomonadati</taxon>
        <taxon>Pseudomonadota</taxon>
        <taxon>Betaproteobacteria</taxon>
        <taxon>Burkholderiales</taxon>
        <taxon>Comamonadaceae</taxon>
        <taxon>Ramlibacter</taxon>
    </lineage>
</organism>
<dbReference type="SUPFAM" id="SSF53756">
    <property type="entry name" value="UDP-Glycosyltransferase/glycogen phosphorylase"/>
    <property type="match status" value="1"/>
</dbReference>
<dbReference type="Pfam" id="PF13439">
    <property type="entry name" value="Glyco_transf_4"/>
    <property type="match status" value="1"/>
</dbReference>
<evidence type="ECO:0000313" key="3">
    <source>
        <dbReference type="Proteomes" id="UP000596827"/>
    </source>
</evidence>
<dbReference type="InterPro" id="IPR050194">
    <property type="entry name" value="Glycosyltransferase_grp1"/>
</dbReference>
<dbReference type="Gene3D" id="3.40.50.2000">
    <property type="entry name" value="Glycogen Phosphorylase B"/>
    <property type="match status" value="2"/>
</dbReference>
<keyword evidence="3" id="KW-1185">Reference proteome</keyword>
<protein>
    <submittedName>
        <fullName evidence="2">Glycosyltransferase family 4 protein</fullName>
    </submittedName>
</protein>
<dbReference type="GO" id="GO:0016757">
    <property type="term" value="F:glycosyltransferase activity"/>
    <property type="evidence" value="ECO:0007669"/>
    <property type="project" value="TreeGrafter"/>
</dbReference>
<dbReference type="Pfam" id="PF13692">
    <property type="entry name" value="Glyco_trans_1_4"/>
    <property type="match status" value="1"/>
</dbReference>
<dbReference type="RefSeq" id="WP_187082759.1">
    <property type="nucleotide sequence ID" value="NZ_JACORU010000006.1"/>
</dbReference>
<dbReference type="CDD" id="cd03801">
    <property type="entry name" value="GT4_PimA-like"/>
    <property type="match status" value="1"/>
</dbReference>